<keyword evidence="9" id="KW-1133">Transmembrane helix</keyword>
<comment type="caution">
    <text evidence="15">The sequence shown here is derived from an EMBL/GenBank/DDBJ whole genome shotgun (WGS) entry which is preliminary data.</text>
</comment>
<sequence>MISPSEAMALLEQAIDPCILVFDPSDALVRIREQFVQSSHDYAFLLFSSGEWGFLQESQLYRQWLQTHCSPAITAADLAWERVLPVQLEAYRNPEDLLIWMSQQGIPSCPVVDANGQVLGAIRREQLQQVCWQVAQQQAQTFQQLLDNSPDVIERFDLNLRHLYVSGELYRLSGIPAEQMMGKTCREVGLSEAMVTIWEAAAEAVIATGRGRTIEFETETLKGIRTFEMTISPEWNGAGALESLLCISRDISERKQVEGALKHSETRFQNLVSNIPGAVFQYVLHPDGTDQVTYMSPGCFQLWELEAQAVQEDARPLWQMVLEEDRPAMVESVVRSAQTLEPWHWAWRIRTPSGQLKWLEAAGQPQQLENGDVLWDTMILDVTARKQAEQALQEQFAQSQLLHQITQAIRDSLEIQDIFRTTTTGIGQLIPVDQVSINQYLPAEGIWRRQAAYSPLTEVIEEEDLVIPDRNNPIANLLKQGQVIRIDNTATVSDPVNVKISERYPGAWLIVPIRIGSETWGGLSLFFLNQTYPWTDQQVQLLGQIANQLGIAIQQSNLVQQLRETNDELRYQVQVRNQELQRLVNHEQLLRWLSDEIRSSLNEEDVLQATVSELAQVFHLSCCNINFFDPPQLHNFGVDLPESLSYQVAYEDTVYDENLQGSLLEVNLDSLSQLLQGKTMYFCRLCEPWPRTVNVVCSIENELQILGFLRLMRSQDQEFTSAEIRLAKQVASQCAIGIRQARLHAELQQQVQKLTELNQMKEDFLNLVSHELRTPLTSMRMAMKMMELKGIPDTHTQYFSILNNEWAKELELVNNLLDLQRLESGSQNIELANVRLQYWIPVLLEGFLLRAQERQLNLFCQIPSDLPPLTTDKCLLDRILSELINNAIKYTPPHEQMALLTFWCR</sequence>
<evidence type="ECO:0000259" key="13">
    <source>
        <dbReference type="PROSITE" id="PS50112"/>
    </source>
</evidence>
<feature type="domain" description="Histidine kinase" evidence="12">
    <location>
        <begin position="767"/>
        <end position="905"/>
    </location>
</feature>
<dbReference type="EC" id="2.7.13.3" evidence="3"/>
<dbReference type="SMART" id="SM00388">
    <property type="entry name" value="HisKA"/>
    <property type="match status" value="1"/>
</dbReference>
<evidence type="ECO:0000256" key="2">
    <source>
        <dbReference type="ARBA" id="ARBA00004141"/>
    </source>
</evidence>
<feature type="domain" description="PAC" evidence="14">
    <location>
        <begin position="343"/>
        <end position="394"/>
    </location>
</feature>
<dbReference type="RefSeq" id="WP_244349946.1">
    <property type="nucleotide sequence ID" value="NZ_JAFIRA010000014.1"/>
</dbReference>
<dbReference type="PANTHER" id="PTHR42878:SF7">
    <property type="entry name" value="SENSOR HISTIDINE KINASE GLRK"/>
    <property type="match status" value="1"/>
</dbReference>
<dbReference type="InterPro" id="IPR050351">
    <property type="entry name" value="BphY/WalK/GraS-like"/>
</dbReference>
<dbReference type="PANTHER" id="PTHR42878">
    <property type="entry name" value="TWO-COMPONENT HISTIDINE KINASE"/>
    <property type="match status" value="1"/>
</dbReference>
<dbReference type="Pfam" id="PF01590">
    <property type="entry name" value="GAF"/>
    <property type="match status" value="1"/>
</dbReference>
<dbReference type="PROSITE" id="PS50109">
    <property type="entry name" value="HIS_KIN"/>
    <property type="match status" value="1"/>
</dbReference>
<keyword evidence="5" id="KW-0812">Transmembrane</keyword>
<dbReference type="InterPro" id="IPR003661">
    <property type="entry name" value="HisK_dim/P_dom"/>
</dbReference>
<keyword evidence="6" id="KW-0547">Nucleotide-binding</keyword>
<dbReference type="InterPro" id="IPR036097">
    <property type="entry name" value="HisK_dim/P_sf"/>
</dbReference>
<dbReference type="Pfam" id="PF08447">
    <property type="entry name" value="PAS_3"/>
    <property type="match status" value="1"/>
</dbReference>
<dbReference type="SUPFAM" id="SSF54631">
    <property type="entry name" value="CBS-domain pair"/>
    <property type="match status" value="1"/>
</dbReference>
<evidence type="ECO:0000313" key="15">
    <source>
        <dbReference type="EMBL" id="MCJ2542670.1"/>
    </source>
</evidence>
<keyword evidence="7" id="KW-0418">Kinase</keyword>
<dbReference type="SMART" id="SM00086">
    <property type="entry name" value="PAC"/>
    <property type="match status" value="2"/>
</dbReference>
<keyword evidence="4" id="KW-0808">Transferase</keyword>
<evidence type="ECO:0000256" key="3">
    <source>
        <dbReference type="ARBA" id="ARBA00012438"/>
    </source>
</evidence>
<dbReference type="Gene3D" id="3.30.450.40">
    <property type="match status" value="2"/>
</dbReference>
<dbReference type="InterPro" id="IPR013656">
    <property type="entry name" value="PAS_4"/>
</dbReference>
<dbReference type="SUPFAM" id="SSF55874">
    <property type="entry name" value="ATPase domain of HSP90 chaperone/DNA topoisomerase II/histidine kinase"/>
    <property type="match status" value="1"/>
</dbReference>
<dbReference type="Gene3D" id="1.10.287.130">
    <property type="match status" value="1"/>
</dbReference>
<dbReference type="SUPFAM" id="SSF55785">
    <property type="entry name" value="PYP-like sensor domain (PAS domain)"/>
    <property type="match status" value="2"/>
</dbReference>
<dbReference type="EMBL" id="JAFIRA010000014">
    <property type="protein sequence ID" value="MCJ2542670.1"/>
    <property type="molecule type" value="Genomic_DNA"/>
</dbReference>
<dbReference type="InterPro" id="IPR013655">
    <property type="entry name" value="PAS_fold_3"/>
</dbReference>
<keyword evidence="10" id="KW-0902">Two-component regulatory system</keyword>
<keyword evidence="11" id="KW-0472">Membrane</keyword>
<dbReference type="InterPro" id="IPR001610">
    <property type="entry name" value="PAC"/>
</dbReference>
<evidence type="ECO:0000256" key="5">
    <source>
        <dbReference type="ARBA" id="ARBA00022692"/>
    </source>
</evidence>
<dbReference type="SUPFAM" id="SSF55781">
    <property type="entry name" value="GAF domain-like"/>
    <property type="match status" value="2"/>
</dbReference>
<dbReference type="CDD" id="cd00130">
    <property type="entry name" value="PAS"/>
    <property type="match status" value="1"/>
</dbReference>
<dbReference type="Pfam" id="PF00512">
    <property type="entry name" value="HisKA"/>
    <property type="match status" value="1"/>
</dbReference>
<dbReference type="Proteomes" id="UP000830835">
    <property type="component" value="Unassembled WGS sequence"/>
</dbReference>
<evidence type="ECO:0000256" key="8">
    <source>
        <dbReference type="ARBA" id="ARBA00022840"/>
    </source>
</evidence>
<evidence type="ECO:0000256" key="6">
    <source>
        <dbReference type="ARBA" id="ARBA00022741"/>
    </source>
</evidence>
<gene>
    <name evidence="15" type="ORF">JX360_07080</name>
</gene>
<dbReference type="InterPro" id="IPR029016">
    <property type="entry name" value="GAF-like_dom_sf"/>
</dbReference>
<comment type="subcellular location">
    <subcellularLocation>
        <location evidence="2">Membrane</location>
        <topology evidence="2">Multi-pass membrane protein</topology>
    </subcellularLocation>
</comment>
<dbReference type="Gene3D" id="3.30.450.20">
    <property type="entry name" value="PAS domain"/>
    <property type="match status" value="2"/>
</dbReference>
<evidence type="ECO:0000256" key="7">
    <source>
        <dbReference type="ARBA" id="ARBA00022777"/>
    </source>
</evidence>
<dbReference type="SMART" id="SM00091">
    <property type="entry name" value="PAS"/>
    <property type="match status" value="2"/>
</dbReference>
<dbReference type="CDD" id="cd00082">
    <property type="entry name" value="HisKA"/>
    <property type="match status" value="1"/>
</dbReference>
<dbReference type="SMART" id="SM00065">
    <property type="entry name" value="GAF"/>
    <property type="match status" value="2"/>
</dbReference>
<name>A0ABT0CA58_THEVL</name>
<dbReference type="Pfam" id="PF08448">
    <property type="entry name" value="PAS_4"/>
    <property type="match status" value="1"/>
</dbReference>
<evidence type="ECO:0000256" key="4">
    <source>
        <dbReference type="ARBA" id="ARBA00022679"/>
    </source>
</evidence>
<evidence type="ECO:0000256" key="10">
    <source>
        <dbReference type="ARBA" id="ARBA00023012"/>
    </source>
</evidence>
<dbReference type="InterPro" id="IPR035965">
    <property type="entry name" value="PAS-like_dom_sf"/>
</dbReference>
<keyword evidence="16" id="KW-1185">Reference proteome</keyword>
<proteinExistence type="predicted"/>
<dbReference type="InterPro" id="IPR000700">
    <property type="entry name" value="PAS-assoc_C"/>
</dbReference>
<keyword evidence="8" id="KW-0067">ATP-binding</keyword>
<dbReference type="InterPro" id="IPR000014">
    <property type="entry name" value="PAS"/>
</dbReference>
<evidence type="ECO:0000259" key="14">
    <source>
        <dbReference type="PROSITE" id="PS50113"/>
    </source>
</evidence>
<feature type="domain" description="PAS" evidence="13">
    <location>
        <begin position="138"/>
        <end position="184"/>
    </location>
</feature>
<dbReference type="NCBIfam" id="TIGR00229">
    <property type="entry name" value="sensory_box"/>
    <property type="match status" value="2"/>
</dbReference>
<evidence type="ECO:0000313" key="16">
    <source>
        <dbReference type="Proteomes" id="UP000830835"/>
    </source>
</evidence>
<dbReference type="PROSITE" id="PS50113">
    <property type="entry name" value="PAC"/>
    <property type="match status" value="2"/>
</dbReference>
<dbReference type="SUPFAM" id="SSF47384">
    <property type="entry name" value="Homodimeric domain of signal transducing histidine kinase"/>
    <property type="match status" value="1"/>
</dbReference>
<comment type="catalytic activity">
    <reaction evidence="1">
        <text>ATP + protein L-histidine = ADP + protein N-phospho-L-histidine.</text>
        <dbReference type="EC" id="2.7.13.3"/>
    </reaction>
</comment>
<protein>
    <recommendedName>
        <fullName evidence="3">histidine kinase</fullName>
        <ecNumber evidence="3">2.7.13.3</ecNumber>
    </recommendedName>
</protein>
<evidence type="ECO:0000256" key="1">
    <source>
        <dbReference type="ARBA" id="ARBA00000085"/>
    </source>
</evidence>
<dbReference type="PROSITE" id="PS50112">
    <property type="entry name" value="PAS"/>
    <property type="match status" value="1"/>
</dbReference>
<dbReference type="InterPro" id="IPR046342">
    <property type="entry name" value="CBS_dom_sf"/>
</dbReference>
<evidence type="ECO:0000256" key="9">
    <source>
        <dbReference type="ARBA" id="ARBA00022989"/>
    </source>
</evidence>
<accession>A0ABT0CA58</accession>
<reference evidence="15" key="1">
    <citation type="submission" date="2021-02" db="EMBL/GenBank/DDBJ databases">
        <title>The CRISPR/cas machinery reduction and long-range gene transfer in the hot spring cyanobacterium Synechococcus.</title>
        <authorList>
            <person name="Dvorak P."/>
            <person name="Jahodarova E."/>
            <person name="Hasler P."/>
            <person name="Poulickova A."/>
        </authorList>
    </citation>
    <scope>NUCLEOTIDE SEQUENCE</scope>
    <source>
        <strain evidence="15">Rupite</strain>
    </source>
</reference>
<dbReference type="InterPro" id="IPR003018">
    <property type="entry name" value="GAF"/>
</dbReference>
<dbReference type="Gene3D" id="3.30.565.10">
    <property type="entry name" value="Histidine kinase-like ATPase, C-terminal domain"/>
    <property type="match status" value="1"/>
</dbReference>
<evidence type="ECO:0000256" key="11">
    <source>
        <dbReference type="ARBA" id="ARBA00023136"/>
    </source>
</evidence>
<dbReference type="InterPro" id="IPR005467">
    <property type="entry name" value="His_kinase_dom"/>
</dbReference>
<organism evidence="15 16">
    <name type="scientific">Thermostichus vulcanus str. 'Rupite'</name>
    <dbReference type="NCBI Taxonomy" id="2813851"/>
    <lineage>
        <taxon>Bacteria</taxon>
        <taxon>Bacillati</taxon>
        <taxon>Cyanobacteriota</taxon>
        <taxon>Cyanophyceae</taxon>
        <taxon>Thermostichales</taxon>
        <taxon>Thermostichaceae</taxon>
        <taxon>Thermostichus</taxon>
    </lineage>
</organism>
<evidence type="ECO:0000259" key="12">
    <source>
        <dbReference type="PROSITE" id="PS50109"/>
    </source>
</evidence>
<dbReference type="InterPro" id="IPR036890">
    <property type="entry name" value="HATPase_C_sf"/>
</dbReference>
<feature type="domain" description="PAC" evidence="14">
    <location>
        <begin position="212"/>
        <end position="263"/>
    </location>
</feature>